<dbReference type="PANTHER" id="PTHR42944:SF1">
    <property type="entry name" value="ADENINE DNA GLYCOSYLASE"/>
    <property type="match status" value="1"/>
</dbReference>
<dbReference type="InterPro" id="IPR003265">
    <property type="entry name" value="HhH-GPD_domain"/>
</dbReference>
<dbReference type="GO" id="GO:0000701">
    <property type="term" value="F:purine-specific mismatch base pair DNA N-glycosylase activity"/>
    <property type="evidence" value="ECO:0007669"/>
    <property type="project" value="UniProtKB-EC"/>
</dbReference>
<evidence type="ECO:0000256" key="4">
    <source>
        <dbReference type="ARBA" id="ARBA00012045"/>
    </source>
</evidence>
<accession>A0A809RU52</accession>
<comment type="catalytic activity">
    <reaction evidence="1 14">
        <text>Hydrolyzes free adenine bases from 7,8-dihydro-8-oxoguanine:adenine mismatched double-stranded DNA, leaving an apurinic site.</text>
        <dbReference type="EC" id="3.2.2.31"/>
    </reaction>
</comment>
<gene>
    <name evidence="16" type="primary">mutY</name>
    <name evidence="16" type="ORF">SFSGTM_31490</name>
</gene>
<evidence type="ECO:0000256" key="14">
    <source>
        <dbReference type="RuleBase" id="RU365096"/>
    </source>
</evidence>
<keyword evidence="10 14" id="KW-0408">Iron</keyword>
<dbReference type="InterPro" id="IPR005760">
    <property type="entry name" value="A/G_AdeGlyc_MutY"/>
</dbReference>
<proteinExistence type="inferred from homology"/>
<dbReference type="PANTHER" id="PTHR42944">
    <property type="entry name" value="ADENINE DNA GLYCOSYLASE"/>
    <property type="match status" value="1"/>
</dbReference>
<evidence type="ECO:0000256" key="6">
    <source>
        <dbReference type="ARBA" id="ARBA00022485"/>
    </source>
</evidence>
<dbReference type="InterPro" id="IPR023170">
    <property type="entry name" value="HhH_base_excis_C"/>
</dbReference>
<keyword evidence="12" id="KW-0234">DNA repair</keyword>
<dbReference type="Gene3D" id="1.10.340.30">
    <property type="entry name" value="Hypothetical protein, domain 2"/>
    <property type="match status" value="1"/>
</dbReference>
<reference evidence="17" key="1">
    <citation type="submission" date="2019-11" db="EMBL/GenBank/DDBJ databases">
        <title>Isolation and characterization of a novel species in the genus Sulfuriferula.</title>
        <authorList>
            <person name="Mochizuki J."/>
            <person name="Kojima H."/>
            <person name="Fukui M."/>
        </authorList>
    </citation>
    <scope>NUCLEOTIDE SEQUENCE [LARGE SCALE GENOMIC DNA]</scope>
    <source>
        <strain evidence="17">SGTM</strain>
    </source>
</reference>
<dbReference type="FunFam" id="1.10.340.30:FF:000002">
    <property type="entry name" value="Adenine DNA glycosylase"/>
    <property type="match status" value="1"/>
</dbReference>
<dbReference type="GO" id="GO:0051539">
    <property type="term" value="F:4 iron, 4 sulfur cluster binding"/>
    <property type="evidence" value="ECO:0007669"/>
    <property type="project" value="UniProtKB-UniRule"/>
</dbReference>
<dbReference type="InterPro" id="IPR015797">
    <property type="entry name" value="NUDIX_hydrolase-like_dom_sf"/>
</dbReference>
<evidence type="ECO:0000256" key="1">
    <source>
        <dbReference type="ARBA" id="ARBA00000843"/>
    </source>
</evidence>
<evidence type="ECO:0000256" key="8">
    <source>
        <dbReference type="ARBA" id="ARBA00022763"/>
    </source>
</evidence>
<keyword evidence="6" id="KW-0004">4Fe-4S</keyword>
<keyword evidence="8 14" id="KW-0227">DNA damage</keyword>
<evidence type="ECO:0000313" key="16">
    <source>
        <dbReference type="EMBL" id="BBP02441.1"/>
    </source>
</evidence>
<keyword evidence="7" id="KW-0479">Metal-binding</keyword>
<dbReference type="InterPro" id="IPR000445">
    <property type="entry name" value="HhH_motif"/>
</dbReference>
<keyword evidence="9" id="KW-0378">Hydrolase</keyword>
<dbReference type="GO" id="GO:0032357">
    <property type="term" value="F:oxidized purine DNA binding"/>
    <property type="evidence" value="ECO:0007669"/>
    <property type="project" value="TreeGrafter"/>
</dbReference>
<dbReference type="Pfam" id="PF00633">
    <property type="entry name" value="HHH"/>
    <property type="match status" value="1"/>
</dbReference>
<organism evidence="16 17">
    <name type="scientific">Sulfuriferula nivalis</name>
    <dbReference type="NCBI Taxonomy" id="2675298"/>
    <lineage>
        <taxon>Bacteria</taxon>
        <taxon>Pseudomonadati</taxon>
        <taxon>Pseudomonadota</taxon>
        <taxon>Betaproteobacteria</taxon>
        <taxon>Nitrosomonadales</taxon>
        <taxon>Sulfuricellaceae</taxon>
        <taxon>Sulfuriferula</taxon>
    </lineage>
</organism>
<evidence type="ECO:0000256" key="13">
    <source>
        <dbReference type="ARBA" id="ARBA00023295"/>
    </source>
</evidence>
<dbReference type="RefSeq" id="WP_162086075.1">
    <property type="nucleotide sequence ID" value="NZ_AP021881.1"/>
</dbReference>
<evidence type="ECO:0000256" key="12">
    <source>
        <dbReference type="ARBA" id="ARBA00023204"/>
    </source>
</evidence>
<dbReference type="InterPro" id="IPR044298">
    <property type="entry name" value="MIG/MutY"/>
</dbReference>
<evidence type="ECO:0000259" key="15">
    <source>
        <dbReference type="SMART" id="SM00478"/>
    </source>
</evidence>
<dbReference type="InterPro" id="IPR029119">
    <property type="entry name" value="MutY_C"/>
</dbReference>
<dbReference type="SMART" id="SM00478">
    <property type="entry name" value="ENDO3c"/>
    <property type="match status" value="1"/>
</dbReference>
<comment type="cofactor">
    <cofactor evidence="14">
        <name>[4Fe-4S] cluster</name>
        <dbReference type="ChEBI" id="CHEBI:49883"/>
    </cofactor>
    <text evidence="14">Binds 1 [4Fe-4S] cluster.</text>
</comment>
<dbReference type="AlphaFoldDB" id="A0A809RU52"/>
<evidence type="ECO:0000256" key="3">
    <source>
        <dbReference type="ARBA" id="ARBA00008343"/>
    </source>
</evidence>
<keyword evidence="11" id="KW-0411">Iron-sulfur</keyword>
<evidence type="ECO:0000256" key="5">
    <source>
        <dbReference type="ARBA" id="ARBA00022023"/>
    </source>
</evidence>
<dbReference type="GO" id="GO:0034039">
    <property type="term" value="F:8-oxo-7,8-dihydroguanine DNA N-glycosylase activity"/>
    <property type="evidence" value="ECO:0007669"/>
    <property type="project" value="TreeGrafter"/>
</dbReference>
<evidence type="ECO:0000256" key="10">
    <source>
        <dbReference type="ARBA" id="ARBA00023004"/>
    </source>
</evidence>
<sequence>MSDFAGKLIGWQRLHGRHDLPWQSSREPYRVWLSEIMLQQTQVATVIPYYLRFVARFPDLASLAAATQDEVLAHWSGLGYYSRARNLHAAAQKVVADFGGEFPKNIDDIVSLPGIGRSTAAAIAAFCFGARAAILDGNVKRVLTRQFGIVGYPGEKAVEMRLWTLAESLLPSGNVDHYTQSLMDMGATLCTRGRPRCEACPVANSCVALATQQVATLPTPKPKKAIPHKTTRFIILHHAGRIWLQQRPPTGIWGGLWSFPELDMAADVLTTCRDEWQLQTTAVHELPAFKHVFTHFSLMITPHWVDVVSLPLTIQENTGRWLSVADAMRAAIPAPVRSVLTQIDQLNA</sequence>
<feature type="domain" description="HhH-GPD" evidence="15">
    <location>
        <begin position="37"/>
        <end position="188"/>
    </location>
</feature>
<dbReference type="GO" id="GO:0035485">
    <property type="term" value="F:adenine/guanine mispair binding"/>
    <property type="evidence" value="ECO:0007669"/>
    <property type="project" value="TreeGrafter"/>
</dbReference>
<evidence type="ECO:0000256" key="11">
    <source>
        <dbReference type="ARBA" id="ARBA00023014"/>
    </source>
</evidence>
<dbReference type="GO" id="GO:0006284">
    <property type="term" value="P:base-excision repair"/>
    <property type="evidence" value="ECO:0007669"/>
    <property type="project" value="UniProtKB-UniRule"/>
</dbReference>
<dbReference type="CDD" id="cd00056">
    <property type="entry name" value="ENDO3c"/>
    <property type="match status" value="1"/>
</dbReference>
<evidence type="ECO:0000256" key="9">
    <source>
        <dbReference type="ARBA" id="ARBA00022801"/>
    </source>
</evidence>
<evidence type="ECO:0000313" key="17">
    <source>
        <dbReference type="Proteomes" id="UP000463939"/>
    </source>
</evidence>
<dbReference type="SUPFAM" id="SSF48150">
    <property type="entry name" value="DNA-glycosylase"/>
    <property type="match status" value="1"/>
</dbReference>
<name>A0A809RU52_9PROT</name>
<dbReference type="PROSITE" id="PS00764">
    <property type="entry name" value="ENDONUCLEASE_III_1"/>
    <property type="match status" value="1"/>
</dbReference>
<keyword evidence="17" id="KW-1185">Reference proteome</keyword>
<dbReference type="EC" id="3.2.2.31" evidence="4 14"/>
<comment type="function">
    <text evidence="2">Adenine glycosylase active on G-A mispairs. MutY also corrects error-prone DNA synthesis past GO lesions which are due to the oxidatively damaged form of guanine: 7,8-dihydro-8-oxoguanine (8-oxo-dGTP).</text>
</comment>
<dbReference type="Pfam" id="PF00730">
    <property type="entry name" value="HhH-GPD"/>
    <property type="match status" value="1"/>
</dbReference>
<evidence type="ECO:0000256" key="7">
    <source>
        <dbReference type="ARBA" id="ARBA00022723"/>
    </source>
</evidence>
<dbReference type="Proteomes" id="UP000463939">
    <property type="component" value="Chromosome"/>
</dbReference>
<dbReference type="Pfam" id="PF14815">
    <property type="entry name" value="NUDIX_4"/>
    <property type="match status" value="1"/>
</dbReference>
<comment type="similarity">
    <text evidence="3 14">Belongs to the Nth/MutY family.</text>
</comment>
<dbReference type="SUPFAM" id="SSF55811">
    <property type="entry name" value="Nudix"/>
    <property type="match status" value="1"/>
</dbReference>
<dbReference type="CDD" id="cd03431">
    <property type="entry name" value="NUDIX_DNA_Glycosylase_C-MutY"/>
    <property type="match status" value="1"/>
</dbReference>
<dbReference type="GO" id="GO:0046872">
    <property type="term" value="F:metal ion binding"/>
    <property type="evidence" value="ECO:0007669"/>
    <property type="project" value="UniProtKB-UniRule"/>
</dbReference>
<keyword evidence="13 14" id="KW-0326">Glycosidase</keyword>
<dbReference type="KEGG" id="sniv:SFSGTM_31490"/>
<dbReference type="InterPro" id="IPR004035">
    <property type="entry name" value="Endouclease-III_FeS-bd_BS"/>
</dbReference>
<dbReference type="InterPro" id="IPR011257">
    <property type="entry name" value="DNA_glycosylase"/>
</dbReference>
<dbReference type="NCBIfam" id="TIGR01084">
    <property type="entry name" value="mutY"/>
    <property type="match status" value="1"/>
</dbReference>
<evidence type="ECO:0000256" key="2">
    <source>
        <dbReference type="ARBA" id="ARBA00002933"/>
    </source>
</evidence>
<dbReference type="Gene3D" id="1.10.1670.10">
    <property type="entry name" value="Helix-hairpin-Helix base-excision DNA repair enzymes (C-terminal)"/>
    <property type="match status" value="1"/>
</dbReference>
<protein>
    <recommendedName>
        <fullName evidence="5 14">Adenine DNA glycosylase</fullName>
        <ecNumber evidence="4 14">3.2.2.31</ecNumber>
    </recommendedName>
</protein>
<dbReference type="GO" id="GO:0006298">
    <property type="term" value="P:mismatch repair"/>
    <property type="evidence" value="ECO:0007669"/>
    <property type="project" value="TreeGrafter"/>
</dbReference>
<dbReference type="Gene3D" id="3.90.79.10">
    <property type="entry name" value="Nucleoside Triphosphate Pyrophosphohydrolase"/>
    <property type="match status" value="1"/>
</dbReference>
<dbReference type="EMBL" id="AP021881">
    <property type="protein sequence ID" value="BBP02441.1"/>
    <property type="molecule type" value="Genomic_DNA"/>
</dbReference>